<dbReference type="eggNOG" id="COG3464">
    <property type="taxonomic scope" value="Bacteria"/>
</dbReference>
<name>G0HG86_CORVD</name>
<dbReference type="Pfam" id="PF14690">
    <property type="entry name" value="Zn_ribbon_ISL3"/>
    <property type="match status" value="1"/>
</dbReference>
<feature type="region of interest" description="Disordered" evidence="1">
    <location>
        <begin position="174"/>
        <end position="194"/>
    </location>
</feature>
<reference evidence="3 4" key="1">
    <citation type="journal article" date="2011" name="BMC Genomics">
        <title>Complete genome sequence of Corynebacterium variabile DSM 44702 isolated from the surface of smear-ripened cheeses and insights into cheese ripening and flavor generation.</title>
        <authorList>
            <person name="Schroeder J."/>
            <person name="Maus I."/>
            <person name="Trost E."/>
            <person name="Tauch A."/>
        </authorList>
    </citation>
    <scope>NUCLEOTIDE SEQUENCE [LARGE SCALE GENOMIC DNA]</scope>
    <source>
        <strain evidence="4">DSM 44702 / JCM 12073 / NCIMB 30131</strain>
    </source>
</reference>
<evidence type="ECO:0000313" key="3">
    <source>
        <dbReference type="EMBL" id="AEK38125.1"/>
    </source>
</evidence>
<evidence type="ECO:0000256" key="1">
    <source>
        <dbReference type="SAM" id="MobiDB-lite"/>
    </source>
</evidence>
<dbReference type="KEGG" id="cva:CVAR_2786"/>
<proteinExistence type="predicted"/>
<dbReference type="InterPro" id="IPR047951">
    <property type="entry name" value="Transpos_ISL3"/>
</dbReference>
<dbReference type="STRING" id="858619.CVAR_2786"/>
<feature type="domain" description="Transposase IS204/IS1001/IS1096/IS1165 zinc-finger" evidence="2">
    <location>
        <begin position="44"/>
        <end position="85"/>
    </location>
</feature>
<organism evidence="3 4">
    <name type="scientific">Corynebacterium variabile (strain DSM 44702 / CIP 107183 / JCM 12073 / NCIMB 30131)</name>
    <name type="common">Corynebacterium mooreparkense</name>
    <dbReference type="NCBI Taxonomy" id="858619"/>
    <lineage>
        <taxon>Bacteria</taxon>
        <taxon>Bacillati</taxon>
        <taxon>Actinomycetota</taxon>
        <taxon>Actinomycetes</taxon>
        <taxon>Mycobacteriales</taxon>
        <taxon>Corynebacteriaceae</taxon>
        <taxon>Corynebacterium</taxon>
    </lineage>
</organism>
<dbReference type="PANTHER" id="PTHR33498">
    <property type="entry name" value="TRANSPOSASE FOR INSERTION SEQUENCE ELEMENT IS1557"/>
    <property type="match status" value="1"/>
</dbReference>
<accession>G0HG86</accession>
<dbReference type="AlphaFoldDB" id="G0HG86"/>
<sequence length="232" mass="24886">MHPTGNLVADTICRTAELGLTITGAADAGTLTIIDAAPVAVADSCPDCAMPGAKRDHVRRRLVDLPVVGFPTRLHVRVPRFTCTNPTCSRKIFQTSLPCADDGATLTRRVTRWILQRLAIDRMSVAATAKALGVGWELVNKVAVTATRNLVYADPSHLAGVRILGVDEHVWKHTRRPGEPSSMGHGAGGSDPTGRWARASAVDRHAAFGAAPRFYEAGCSNAAKRSASRFRW</sequence>
<dbReference type="HOGENOM" id="CLU_084152_1_0_11"/>
<dbReference type="InterPro" id="IPR029261">
    <property type="entry name" value="Transposase_Znf"/>
</dbReference>
<evidence type="ECO:0000259" key="2">
    <source>
        <dbReference type="Pfam" id="PF14690"/>
    </source>
</evidence>
<protein>
    <submittedName>
        <fullName evidence="3">Transposase for insertion sequence element</fullName>
    </submittedName>
</protein>
<dbReference type="Proteomes" id="UP000006659">
    <property type="component" value="Chromosome"/>
</dbReference>
<gene>
    <name evidence="3" type="ordered locus">CVAR_2786</name>
</gene>
<dbReference type="PANTHER" id="PTHR33498:SF1">
    <property type="entry name" value="TRANSPOSASE FOR INSERTION SEQUENCE ELEMENT IS1557"/>
    <property type="match status" value="1"/>
</dbReference>
<evidence type="ECO:0000313" key="4">
    <source>
        <dbReference type="Proteomes" id="UP000006659"/>
    </source>
</evidence>
<dbReference type="EMBL" id="CP002917">
    <property type="protein sequence ID" value="AEK38125.1"/>
    <property type="molecule type" value="Genomic_DNA"/>
</dbReference>